<reference evidence="1 2" key="1">
    <citation type="submission" date="2021-06" db="EMBL/GenBank/DDBJ databases">
        <title>Caerostris darwini draft genome.</title>
        <authorList>
            <person name="Kono N."/>
            <person name="Arakawa K."/>
        </authorList>
    </citation>
    <scope>NUCLEOTIDE SEQUENCE [LARGE SCALE GENOMIC DNA]</scope>
</reference>
<evidence type="ECO:0000313" key="1">
    <source>
        <dbReference type="EMBL" id="GIY46342.1"/>
    </source>
</evidence>
<accession>A0AAV4TLU0</accession>
<name>A0AAV4TLU0_9ARAC</name>
<gene>
    <name evidence="1" type="ORF">CDAR_232681</name>
</gene>
<dbReference type="Proteomes" id="UP001054837">
    <property type="component" value="Unassembled WGS sequence"/>
</dbReference>
<comment type="caution">
    <text evidence="1">The sequence shown here is derived from an EMBL/GenBank/DDBJ whole genome shotgun (WGS) entry which is preliminary data.</text>
</comment>
<dbReference type="AlphaFoldDB" id="A0AAV4TLU0"/>
<keyword evidence="2" id="KW-1185">Reference proteome</keyword>
<protein>
    <submittedName>
        <fullName evidence="1">Uncharacterized protein</fullName>
    </submittedName>
</protein>
<organism evidence="1 2">
    <name type="scientific">Caerostris darwini</name>
    <dbReference type="NCBI Taxonomy" id="1538125"/>
    <lineage>
        <taxon>Eukaryota</taxon>
        <taxon>Metazoa</taxon>
        <taxon>Ecdysozoa</taxon>
        <taxon>Arthropoda</taxon>
        <taxon>Chelicerata</taxon>
        <taxon>Arachnida</taxon>
        <taxon>Araneae</taxon>
        <taxon>Araneomorphae</taxon>
        <taxon>Entelegynae</taxon>
        <taxon>Araneoidea</taxon>
        <taxon>Araneidae</taxon>
        <taxon>Caerostris</taxon>
    </lineage>
</organism>
<proteinExistence type="predicted"/>
<evidence type="ECO:0000313" key="2">
    <source>
        <dbReference type="Proteomes" id="UP001054837"/>
    </source>
</evidence>
<dbReference type="EMBL" id="BPLQ01009753">
    <property type="protein sequence ID" value="GIY46342.1"/>
    <property type="molecule type" value="Genomic_DNA"/>
</dbReference>
<sequence>MPNRHIRIELQQTWEFKRSITNGFRGTSSSVHLNAEHMRTRCTDCGEYVKMECVGMHTPASVGRFSSPLPPTCCSTCKTFCLPHNDQDHNPPISHHGLAVVTSVKFHCVVLEPRG</sequence>